<dbReference type="EMBL" id="NIVC01000389">
    <property type="protein sequence ID" value="PAA84094.1"/>
    <property type="molecule type" value="Genomic_DNA"/>
</dbReference>
<comment type="caution">
    <text evidence="3">The sequence shown here is derived from an EMBL/GenBank/DDBJ whole genome shotgun (WGS) entry which is preliminary data.</text>
</comment>
<proteinExistence type="predicted"/>
<feature type="non-terminal residue" evidence="3">
    <location>
        <position position="1"/>
    </location>
</feature>
<evidence type="ECO:0000259" key="2">
    <source>
        <dbReference type="PROSITE" id="PS50181"/>
    </source>
</evidence>
<gene>
    <name evidence="3" type="ORF">BOX15_Mlig010140g1</name>
</gene>
<dbReference type="AlphaFoldDB" id="A0A267GFG4"/>
<feature type="region of interest" description="Disordered" evidence="1">
    <location>
        <begin position="22"/>
        <end position="61"/>
    </location>
</feature>
<dbReference type="PROSITE" id="PS50181">
    <property type="entry name" value="FBOX"/>
    <property type="match status" value="1"/>
</dbReference>
<dbReference type="OrthoDB" id="3134645at2759"/>
<organism evidence="3 4">
    <name type="scientific">Macrostomum lignano</name>
    <dbReference type="NCBI Taxonomy" id="282301"/>
    <lineage>
        <taxon>Eukaryota</taxon>
        <taxon>Metazoa</taxon>
        <taxon>Spiralia</taxon>
        <taxon>Lophotrochozoa</taxon>
        <taxon>Platyhelminthes</taxon>
        <taxon>Rhabditophora</taxon>
        <taxon>Macrostomorpha</taxon>
        <taxon>Macrostomida</taxon>
        <taxon>Macrostomidae</taxon>
        <taxon>Macrostomum</taxon>
    </lineage>
</organism>
<name>A0A267GFG4_9PLAT</name>
<protein>
    <recommendedName>
        <fullName evidence="2">F-box domain-containing protein</fullName>
    </recommendedName>
</protein>
<keyword evidence="4" id="KW-1185">Reference proteome</keyword>
<accession>A0A267GFG4</accession>
<evidence type="ECO:0000313" key="4">
    <source>
        <dbReference type="Proteomes" id="UP000215902"/>
    </source>
</evidence>
<evidence type="ECO:0000256" key="1">
    <source>
        <dbReference type="SAM" id="MobiDB-lite"/>
    </source>
</evidence>
<dbReference type="Proteomes" id="UP000215902">
    <property type="component" value="Unassembled WGS sequence"/>
</dbReference>
<dbReference type="SUPFAM" id="SSF52047">
    <property type="entry name" value="RNI-like"/>
    <property type="match status" value="1"/>
</dbReference>
<dbReference type="InterPro" id="IPR032675">
    <property type="entry name" value="LRR_dom_sf"/>
</dbReference>
<evidence type="ECO:0000313" key="3">
    <source>
        <dbReference type="EMBL" id="PAA84094.1"/>
    </source>
</evidence>
<dbReference type="STRING" id="282301.A0A267GFG4"/>
<reference evidence="3 4" key="1">
    <citation type="submission" date="2017-06" db="EMBL/GenBank/DDBJ databases">
        <title>A platform for efficient transgenesis in Macrostomum lignano, a flatworm model organism for stem cell research.</title>
        <authorList>
            <person name="Berezikov E."/>
        </authorList>
    </citation>
    <scope>NUCLEOTIDE SEQUENCE [LARGE SCALE GENOMIC DNA]</scope>
    <source>
        <strain evidence="3">DV1</strain>
        <tissue evidence="3">Whole organism</tissue>
    </source>
</reference>
<dbReference type="InterPro" id="IPR001810">
    <property type="entry name" value="F-box_dom"/>
</dbReference>
<feature type="region of interest" description="Disordered" evidence="1">
    <location>
        <begin position="78"/>
        <end position="110"/>
    </location>
</feature>
<feature type="domain" description="F-box" evidence="2">
    <location>
        <begin position="120"/>
        <end position="178"/>
    </location>
</feature>
<feature type="compositionally biased region" description="Acidic residues" evidence="1">
    <location>
        <begin position="42"/>
        <end position="57"/>
    </location>
</feature>
<feature type="compositionally biased region" description="Basic residues" evidence="1">
    <location>
        <begin position="79"/>
        <end position="93"/>
    </location>
</feature>
<sequence>ARYRPNCSIAMNHLMSSVMRGIGRKRRCDEPGRRSTGVDSSSSDDDLDLDPDFSPDSEELRSPVAKLARIKRAAAAAAAKKRRKTSTAKRVSKSKASDRRLTRKSAVAADPADNNAGCRSVSLDTLPTDVLLRIVEFAASQTGMLSLAASLSQVCQRLRHFITVESPRCYSTALWRNADFSRLNRKLSTAQLHSMALPRFPALSSINLENWKTLRDKDVEAICDKYGDTLSEVSLAGSDHLSGRTLTCLSDRCRRLSRLSLRRLPHRLAHGQLFTQLLQRHSDSLVDLSIDSLEGEIVGFGLLLSGLTAKPGALSRLHRLRLANLRSSSLRDSALDVSALAASAPNLRQLELANLPLAGGLPFVWPDCRLSQLRHLLVQELPSPFRLTVSSAALPSLSSLSIVATDFDLVDDLSSALQAEVDDTGEKSSIQGFKGLRRLAVSHCTNADEADTLAPLLLLMESGQLPLLDEADFTASSIFSLPGGGDRLAAALASLPSLNELNLTGTGVLLPAVRLIASSSGSLTKLNLTACKCLPRGFKQLLTSRQSIAAWVAKAETELD</sequence>
<dbReference type="Gene3D" id="3.80.10.10">
    <property type="entry name" value="Ribonuclease Inhibitor"/>
    <property type="match status" value="1"/>
</dbReference>